<organism evidence="2 3">
    <name type="scientific">Leptomonas pyrrhocoris</name>
    <name type="common">Firebug parasite</name>
    <dbReference type="NCBI Taxonomy" id="157538"/>
    <lineage>
        <taxon>Eukaryota</taxon>
        <taxon>Discoba</taxon>
        <taxon>Euglenozoa</taxon>
        <taxon>Kinetoplastea</taxon>
        <taxon>Metakinetoplastina</taxon>
        <taxon>Trypanosomatida</taxon>
        <taxon>Trypanosomatidae</taxon>
        <taxon>Leishmaniinae</taxon>
        <taxon>Leptomonas</taxon>
    </lineage>
</organism>
<evidence type="ECO:0000313" key="2">
    <source>
        <dbReference type="EMBL" id="KPA85564.1"/>
    </source>
</evidence>
<dbReference type="OMA" id="KVKHMYV"/>
<dbReference type="Gene3D" id="3.30.70.330">
    <property type="match status" value="1"/>
</dbReference>
<dbReference type="RefSeq" id="XP_015664003.1">
    <property type="nucleotide sequence ID" value="XM_015798483.1"/>
</dbReference>
<dbReference type="SUPFAM" id="SSF54928">
    <property type="entry name" value="RNA-binding domain, RBD"/>
    <property type="match status" value="1"/>
</dbReference>
<reference evidence="2 3" key="1">
    <citation type="submission" date="2015-07" db="EMBL/GenBank/DDBJ databases">
        <title>High-quality genome of monoxenous trypanosomatid Leptomonas pyrrhocoris.</title>
        <authorList>
            <person name="Flegontov P."/>
            <person name="Butenko A."/>
            <person name="Firsov S."/>
            <person name="Vlcek C."/>
            <person name="Logacheva M.D."/>
            <person name="Field M."/>
            <person name="Filatov D."/>
            <person name="Flegontova O."/>
            <person name="Gerasimov E."/>
            <person name="Jackson A.P."/>
            <person name="Kelly S."/>
            <person name="Opperdoes F."/>
            <person name="O'Reilly A."/>
            <person name="Votypka J."/>
            <person name="Yurchenko V."/>
            <person name="Lukes J."/>
        </authorList>
    </citation>
    <scope>NUCLEOTIDE SEQUENCE [LARGE SCALE GENOMIC DNA]</scope>
    <source>
        <strain evidence="2">H10</strain>
    </source>
</reference>
<name>A0A0N1J5D0_LEPPY</name>
<dbReference type="EMBL" id="LGTL01000002">
    <property type="protein sequence ID" value="KPA85564.1"/>
    <property type="molecule type" value="Genomic_DNA"/>
</dbReference>
<keyword evidence="3" id="KW-1185">Reference proteome</keyword>
<dbReference type="InterPro" id="IPR012677">
    <property type="entry name" value="Nucleotide-bd_a/b_plait_sf"/>
</dbReference>
<protein>
    <submittedName>
        <fullName evidence="2">Putative RNA binding protein</fullName>
    </submittedName>
</protein>
<evidence type="ECO:0000313" key="3">
    <source>
        <dbReference type="Proteomes" id="UP000037923"/>
    </source>
</evidence>
<feature type="compositionally biased region" description="Basic residues" evidence="1">
    <location>
        <begin position="1"/>
        <end position="16"/>
    </location>
</feature>
<feature type="compositionally biased region" description="Low complexity" evidence="1">
    <location>
        <begin position="58"/>
        <end position="78"/>
    </location>
</feature>
<dbReference type="AlphaFoldDB" id="A0A0N1J5D0"/>
<dbReference type="GeneID" id="26902123"/>
<feature type="compositionally biased region" description="Basic and acidic residues" evidence="1">
    <location>
        <begin position="17"/>
        <end position="28"/>
    </location>
</feature>
<evidence type="ECO:0000256" key="1">
    <source>
        <dbReference type="SAM" id="MobiDB-lite"/>
    </source>
</evidence>
<dbReference type="VEuPathDB" id="TriTrypDB:LpyrH10_02_8020"/>
<gene>
    <name evidence="2" type="ORF">ABB37_01828</name>
</gene>
<dbReference type="OrthoDB" id="273193at2759"/>
<proteinExistence type="predicted"/>
<accession>A0A0N1J5D0</accession>
<dbReference type="Proteomes" id="UP000037923">
    <property type="component" value="Unassembled WGS sequence"/>
</dbReference>
<feature type="region of interest" description="Disordered" evidence="1">
    <location>
        <begin position="1"/>
        <end position="104"/>
    </location>
</feature>
<sequence>MPSRAVLRRKKHRDAKRGKSGEEGDSRPPSHRITPPHLDDEDGSCVSSSSPRKRSHDALAAPSTLATSLSATPALREVVVAKRARREPPPPPAQMPESLTRKERHRWETSQRLERQMTRLSSTVAAVQQMMGDATAEGAQDAVQLEPKLRHDPKFAHGTFWRDRKEKRARTLFLGGIPSYFTVRQITDLISTVVDSDPNAADYVSQIGKEKDVVEEVDVLPVKHNSKVKHMYVTMASVPLAGCAAAMLDRYEMEGRQLRCNFAADKTQREEAIRRRNTDQR</sequence>
<comment type="caution">
    <text evidence="2">The sequence shown here is derived from an EMBL/GenBank/DDBJ whole genome shotgun (WGS) entry which is preliminary data.</text>
</comment>
<dbReference type="InterPro" id="IPR035979">
    <property type="entry name" value="RBD_domain_sf"/>
</dbReference>
<dbReference type="GO" id="GO:0003676">
    <property type="term" value="F:nucleic acid binding"/>
    <property type="evidence" value="ECO:0007669"/>
    <property type="project" value="InterPro"/>
</dbReference>